<feature type="region of interest" description="Disordered" evidence="1">
    <location>
        <begin position="57"/>
        <end position="86"/>
    </location>
</feature>
<reference evidence="2" key="1">
    <citation type="submission" date="2023-08" db="EMBL/GenBank/DDBJ databases">
        <title>Pelteobagrus vachellii genome.</title>
        <authorList>
            <person name="Liu H."/>
        </authorList>
    </citation>
    <scope>NUCLEOTIDE SEQUENCE</scope>
    <source>
        <strain evidence="2">PRFRI_2022a</strain>
        <tissue evidence="2">Muscle</tissue>
    </source>
</reference>
<evidence type="ECO:0000313" key="3">
    <source>
        <dbReference type="Proteomes" id="UP001187315"/>
    </source>
</evidence>
<comment type="caution">
    <text evidence="2">The sequence shown here is derived from an EMBL/GenBank/DDBJ whole genome shotgun (WGS) entry which is preliminary data.</text>
</comment>
<proteinExistence type="predicted"/>
<evidence type="ECO:0000313" key="2">
    <source>
        <dbReference type="EMBL" id="KAK2831249.1"/>
    </source>
</evidence>
<accession>A0AA88M665</accession>
<sequence>MRTVRAPPSAHHAGHWGRLQFTAANRERPPGVRHQPKEVEAIFPQACRLAEALRPAEESRITAPVSAGETTAPPTRPRSVQGLEEEQAERHVPLCTVLSVNSISVMLMILQIKVQTKLGLEILRKED</sequence>
<protein>
    <submittedName>
        <fullName evidence="2">Uncharacterized protein</fullName>
    </submittedName>
</protein>
<gene>
    <name evidence="2" type="ORF">Q7C36_016335</name>
</gene>
<organism evidence="2 3">
    <name type="scientific">Tachysurus vachellii</name>
    <name type="common">Darkbarbel catfish</name>
    <name type="synonym">Pelteobagrus vachellii</name>
    <dbReference type="NCBI Taxonomy" id="175792"/>
    <lineage>
        <taxon>Eukaryota</taxon>
        <taxon>Metazoa</taxon>
        <taxon>Chordata</taxon>
        <taxon>Craniata</taxon>
        <taxon>Vertebrata</taxon>
        <taxon>Euteleostomi</taxon>
        <taxon>Actinopterygii</taxon>
        <taxon>Neopterygii</taxon>
        <taxon>Teleostei</taxon>
        <taxon>Ostariophysi</taxon>
        <taxon>Siluriformes</taxon>
        <taxon>Bagridae</taxon>
        <taxon>Tachysurus</taxon>
    </lineage>
</organism>
<evidence type="ECO:0000256" key="1">
    <source>
        <dbReference type="SAM" id="MobiDB-lite"/>
    </source>
</evidence>
<name>A0AA88M665_TACVA</name>
<keyword evidence="3" id="KW-1185">Reference proteome</keyword>
<dbReference type="Proteomes" id="UP001187315">
    <property type="component" value="Unassembled WGS sequence"/>
</dbReference>
<dbReference type="EMBL" id="JAVHJS010000017">
    <property type="protein sequence ID" value="KAK2831249.1"/>
    <property type="molecule type" value="Genomic_DNA"/>
</dbReference>
<dbReference type="AlphaFoldDB" id="A0AA88M665"/>